<dbReference type="PANTHER" id="PTHR42943">
    <property type="entry name" value="GLUTATHIONE S-TRANSFERASE KAPPA"/>
    <property type="match status" value="1"/>
</dbReference>
<evidence type="ECO:0000313" key="3">
    <source>
        <dbReference type="Proteomes" id="UP000612746"/>
    </source>
</evidence>
<dbReference type="GO" id="GO:0006749">
    <property type="term" value="P:glutathione metabolic process"/>
    <property type="evidence" value="ECO:0007669"/>
    <property type="project" value="TreeGrafter"/>
</dbReference>
<dbReference type="AlphaFoldDB" id="A0A8H7PWC7"/>
<dbReference type="GO" id="GO:0005739">
    <property type="term" value="C:mitochondrion"/>
    <property type="evidence" value="ECO:0007669"/>
    <property type="project" value="TreeGrafter"/>
</dbReference>
<dbReference type="EMBL" id="JAEPRA010000008">
    <property type="protein sequence ID" value="KAG2181572.1"/>
    <property type="molecule type" value="Genomic_DNA"/>
</dbReference>
<dbReference type="InterPro" id="IPR036249">
    <property type="entry name" value="Thioredoxin-like_sf"/>
</dbReference>
<feature type="domain" description="DSBA-like thioredoxin" evidence="1">
    <location>
        <begin position="237"/>
        <end position="440"/>
    </location>
</feature>
<gene>
    <name evidence="2" type="ORF">INT44_008387</name>
</gene>
<keyword evidence="3" id="KW-1185">Reference proteome</keyword>
<dbReference type="Pfam" id="PF01323">
    <property type="entry name" value="DSBA"/>
    <property type="match status" value="2"/>
</dbReference>
<reference evidence="2" key="1">
    <citation type="submission" date="2020-12" db="EMBL/GenBank/DDBJ databases">
        <title>Metabolic potential, ecology and presence of endohyphal bacteria is reflected in genomic diversity of Mucoromycotina.</title>
        <authorList>
            <person name="Muszewska A."/>
            <person name="Okrasinska A."/>
            <person name="Steczkiewicz K."/>
            <person name="Drgas O."/>
            <person name="Orlowska M."/>
            <person name="Perlinska-Lenart U."/>
            <person name="Aleksandrzak-Piekarczyk T."/>
            <person name="Szatraj K."/>
            <person name="Zielenkiewicz U."/>
            <person name="Pilsyk S."/>
            <person name="Malc E."/>
            <person name="Mieczkowski P."/>
            <person name="Kruszewska J.S."/>
            <person name="Biernat P."/>
            <person name="Pawlowska J."/>
        </authorList>
    </citation>
    <scope>NUCLEOTIDE SEQUENCE</scope>
    <source>
        <strain evidence="2">WA0000051536</strain>
    </source>
</reference>
<dbReference type="InterPro" id="IPR001853">
    <property type="entry name" value="DSBA-like_thioredoxin_dom"/>
</dbReference>
<dbReference type="GO" id="GO:0004602">
    <property type="term" value="F:glutathione peroxidase activity"/>
    <property type="evidence" value="ECO:0007669"/>
    <property type="project" value="TreeGrafter"/>
</dbReference>
<evidence type="ECO:0000259" key="1">
    <source>
        <dbReference type="Pfam" id="PF01323"/>
    </source>
</evidence>
<dbReference type="SUPFAM" id="SSF52833">
    <property type="entry name" value="Thioredoxin-like"/>
    <property type="match status" value="2"/>
</dbReference>
<comment type="caution">
    <text evidence="2">The sequence shown here is derived from an EMBL/GenBank/DDBJ whole genome shotgun (WGS) entry which is preliminary data.</text>
</comment>
<feature type="domain" description="DSBA-like thioredoxin" evidence="1">
    <location>
        <begin position="4"/>
        <end position="195"/>
    </location>
</feature>
<dbReference type="Proteomes" id="UP000612746">
    <property type="component" value="Unassembled WGS sequence"/>
</dbReference>
<proteinExistence type="predicted"/>
<dbReference type="Gene3D" id="3.40.30.10">
    <property type="entry name" value="Glutaredoxin"/>
    <property type="match status" value="2"/>
</dbReference>
<dbReference type="GO" id="GO:0004364">
    <property type="term" value="F:glutathione transferase activity"/>
    <property type="evidence" value="ECO:0007669"/>
    <property type="project" value="TreeGrafter"/>
</dbReference>
<name>A0A8H7PWC7_9FUNG</name>
<evidence type="ECO:0000313" key="2">
    <source>
        <dbReference type="EMBL" id="KAG2181572.1"/>
    </source>
</evidence>
<accession>A0A8H7PWC7</accession>
<protein>
    <recommendedName>
        <fullName evidence="1">DSBA-like thioredoxin domain-containing protein</fullName>
    </recommendedName>
</protein>
<organism evidence="2 3">
    <name type="scientific">Umbelopsis vinacea</name>
    <dbReference type="NCBI Taxonomy" id="44442"/>
    <lineage>
        <taxon>Eukaryota</taxon>
        <taxon>Fungi</taxon>
        <taxon>Fungi incertae sedis</taxon>
        <taxon>Mucoromycota</taxon>
        <taxon>Mucoromycotina</taxon>
        <taxon>Umbelopsidomycetes</taxon>
        <taxon>Umbelopsidales</taxon>
        <taxon>Umbelopsidaceae</taxon>
        <taxon>Umbelopsis</taxon>
    </lineage>
</organism>
<sequence length="446" mass="50595">MAIIEFFYDIQCPWAYIASRKIKLVAQRTNATVKYTPVLLGGIYQAVNAPQDVMSPAKKRLTSASLARTVDKYKVPLNFHPNHPVRTVNALRLLHAVDQTYRPQLTDALYHEYWVKNSDISSEKTLLEVVKSLNFPFKVSPSVFQDPKYQNALRDETSRVVELGAPGVPYFQVRKDEKDKNGPVFWGQDRTMFVEASVLALQAGLDPLDWEKTPNLASILESRVKQPMPNVAKGRKLTFYFDFSSPWAYIGFTQLWRFKALGCEIEYVPVVVGPLFQAVGTPAIPLNVMSESKRRCLLEDMTNWTRFWRAIMKQAGHDEREVDKNIHVNWPDNFPIRSIAALRVAQLNPAIIDCIYKAAWVNNVNLSDKAVFIKLLNDNGFDGEALVKQADENKDNVKERMFENNKRAIQAGCCGVPCYQVDGGEVLFGQDQYHVIEDSLTASAKL</sequence>
<dbReference type="GO" id="GO:0005777">
    <property type="term" value="C:peroxisome"/>
    <property type="evidence" value="ECO:0007669"/>
    <property type="project" value="TreeGrafter"/>
</dbReference>
<dbReference type="OrthoDB" id="4664297at2759"/>
<dbReference type="PANTHER" id="PTHR42943:SF4">
    <property type="entry name" value="C2H2-TYPE DOMAIN-CONTAINING PROTEIN"/>
    <property type="match status" value="1"/>
</dbReference>
<dbReference type="InterPro" id="IPR051924">
    <property type="entry name" value="GST_Kappa/NadH"/>
</dbReference>